<protein>
    <submittedName>
        <fullName evidence="1">Uncharacterized protein</fullName>
    </submittedName>
</protein>
<dbReference type="EMBL" id="JACSDY010000001">
    <property type="protein sequence ID" value="KAF7439116.1"/>
    <property type="molecule type" value="Genomic_DNA"/>
</dbReference>
<accession>A0A834UGV4</accession>
<keyword evidence="2" id="KW-1185">Reference proteome</keyword>
<name>A0A834UGV4_VESPE</name>
<comment type="caution">
    <text evidence="1">The sequence shown here is derived from an EMBL/GenBank/DDBJ whole genome shotgun (WGS) entry which is preliminary data.</text>
</comment>
<sequence>MLRNKTIRLPSFHHQNLFHSMFSVLVNVPTFLTLCNNATLKAISSAQHLRTMSAGRALVLSMNVEEIPGNGCGDNDPTVPPYFWN</sequence>
<gene>
    <name evidence="1" type="ORF">H0235_001507</name>
</gene>
<evidence type="ECO:0000313" key="2">
    <source>
        <dbReference type="Proteomes" id="UP000600918"/>
    </source>
</evidence>
<dbReference type="Proteomes" id="UP000600918">
    <property type="component" value="Unassembled WGS sequence"/>
</dbReference>
<dbReference type="AlphaFoldDB" id="A0A834UGV4"/>
<organism evidence="1 2">
    <name type="scientific">Vespula pensylvanica</name>
    <name type="common">Western yellow jacket</name>
    <name type="synonym">Wasp</name>
    <dbReference type="NCBI Taxonomy" id="30213"/>
    <lineage>
        <taxon>Eukaryota</taxon>
        <taxon>Metazoa</taxon>
        <taxon>Ecdysozoa</taxon>
        <taxon>Arthropoda</taxon>
        <taxon>Hexapoda</taxon>
        <taxon>Insecta</taxon>
        <taxon>Pterygota</taxon>
        <taxon>Neoptera</taxon>
        <taxon>Endopterygota</taxon>
        <taxon>Hymenoptera</taxon>
        <taxon>Apocrita</taxon>
        <taxon>Aculeata</taxon>
        <taxon>Vespoidea</taxon>
        <taxon>Vespidae</taxon>
        <taxon>Vespinae</taxon>
        <taxon>Vespula</taxon>
    </lineage>
</organism>
<reference evidence="1" key="1">
    <citation type="journal article" date="2020" name="G3 (Bethesda)">
        <title>High-Quality Assemblies for Three Invasive Social Wasps from the &lt;i&gt;Vespula&lt;/i&gt; Genus.</title>
        <authorList>
            <person name="Harrop T.W.R."/>
            <person name="Guhlin J."/>
            <person name="McLaughlin G.M."/>
            <person name="Permina E."/>
            <person name="Stockwell P."/>
            <person name="Gilligan J."/>
            <person name="Le Lec M.F."/>
            <person name="Gruber M.A.M."/>
            <person name="Quinn O."/>
            <person name="Lovegrove M."/>
            <person name="Duncan E.J."/>
            <person name="Remnant E.J."/>
            <person name="Van Eeckhoven J."/>
            <person name="Graham B."/>
            <person name="Knapp R.A."/>
            <person name="Langford K.W."/>
            <person name="Kronenberg Z."/>
            <person name="Press M.O."/>
            <person name="Eacker S.M."/>
            <person name="Wilson-Rankin E.E."/>
            <person name="Purcell J."/>
            <person name="Lester P.J."/>
            <person name="Dearden P.K."/>
        </authorList>
    </citation>
    <scope>NUCLEOTIDE SEQUENCE</scope>
    <source>
        <strain evidence="1">Volc-1</strain>
    </source>
</reference>
<evidence type="ECO:0000313" key="1">
    <source>
        <dbReference type="EMBL" id="KAF7439116.1"/>
    </source>
</evidence>
<proteinExistence type="predicted"/>